<sequence length="496" mass="56157">MVRMNDLDHLLGGFTLPQARGRLVDFWAKYRVLFPRHQLWEDVDAGRKDPACCVPILIHGDEGVTYKKNGLLVLSFQGVWGHGSSKRNVDYRAVDEGIPLNFLRTGFQTRMLICVCPKELYQDDPRIWNAIFEIVVADLAACERDGIDLGGQQGRIFPIVLANKGDWSYLVSSGNLERSYRRAPKGAGDQGDFQVQGPGICHLCACGQGIDWENMAEAEAAMEESHTVAMAPPWERECPMTRLLLVDGEVNGKARFHQVDCWHSIHLGVGKSWVACGIMTLQQLILDGTNVDSRIEVIAREYKEFCRRSRLDPIIRKIDVRTFGCTTSPEGTWNKAAITSNFMMFLEDFCERRSDLIEQHERLRLFVVGTKHLNKFMRGIYANDALIPSALALELGNSLRTFIKAYMWQAHAAYSLGLSFYPLYPKLHALHEVAFELKRQSRIAAYCTNPAIFTCSLDEDFIGRCATVSRQVSPRLIALRVLQRYLAHIQSIWARG</sequence>
<evidence type="ECO:0000313" key="3">
    <source>
        <dbReference type="Proteomes" id="UP001152797"/>
    </source>
</evidence>
<keyword evidence="3" id="KW-1185">Reference proteome</keyword>
<evidence type="ECO:0000313" key="1">
    <source>
        <dbReference type="EMBL" id="CAI4017791.1"/>
    </source>
</evidence>
<proteinExistence type="predicted"/>
<dbReference type="EMBL" id="CAMXCT010006656">
    <property type="protein sequence ID" value="CAI4017791.1"/>
    <property type="molecule type" value="Genomic_DNA"/>
</dbReference>
<reference evidence="1" key="1">
    <citation type="submission" date="2022-10" db="EMBL/GenBank/DDBJ databases">
        <authorList>
            <person name="Chen Y."/>
            <person name="Dougan E. K."/>
            <person name="Chan C."/>
            <person name="Rhodes N."/>
            <person name="Thang M."/>
        </authorList>
    </citation>
    <scope>NUCLEOTIDE SEQUENCE</scope>
</reference>
<dbReference type="EMBL" id="CAMXCT030006656">
    <property type="protein sequence ID" value="CAL4805103.1"/>
    <property type="molecule type" value="Genomic_DNA"/>
</dbReference>
<dbReference type="EMBL" id="CAMXCT020006656">
    <property type="protein sequence ID" value="CAL1171166.1"/>
    <property type="molecule type" value="Genomic_DNA"/>
</dbReference>
<protein>
    <submittedName>
        <fullName evidence="1">Uncharacterized protein</fullName>
    </submittedName>
</protein>
<gene>
    <name evidence="1" type="ORF">C1SCF055_LOCUS42411</name>
</gene>
<dbReference type="Proteomes" id="UP001152797">
    <property type="component" value="Unassembled WGS sequence"/>
</dbReference>
<organism evidence="1">
    <name type="scientific">Cladocopium goreaui</name>
    <dbReference type="NCBI Taxonomy" id="2562237"/>
    <lineage>
        <taxon>Eukaryota</taxon>
        <taxon>Sar</taxon>
        <taxon>Alveolata</taxon>
        <taxon>Dinophyceae</taxon>
        <taxon>Suessiales</taxon>
        <taxon>Symbiodiniaceae</taxon>
        <taxon>Cladocopium</taxon>
    </lineage>
</organism>
<name>A0A9P1GMZ2_9DINO</name>
<reference evidence="2 3" key="2">
    <citation type="submission" date="2024-05" db="EMBL/GenBank/DDBJ databases">
        <authorList>
            <person name="Chen Y."/>
            <person name="Shah S."/>
            <person name="Dougan E. K."/>
            <person name="Thang M."/>
            <person name="Chan C."/>
        </authorList>
    </citation>
    <scope>NUCLEOTIDE SEQUENCE [LARGE SCALE GENOMIC DNA]</scope>
</reference>
<comment type="caution">
    <text evidence="1">The sequence shown here is derived from an EMBL/GenBank/DDBJ whole genome shotgun (WGS) entry which is preliminary data.</text>
</comment>
<evidence type="ECO:0000313" key="2">
    <source>
        <dbReference type="EMBL" id="CAL4805103.1"/>
    </source>
</evidence>
<dbReference type="AlphaFoldDB" id="A0A9P1GMZ2"/>
<dbReference type="OrthoDB" id="419369at2759"/>
<accession>A0A9P1GMZ2</accession>